<proteinExistence type="predicted"/>
<sequence>VDPLKGIERTFTTHIGPDAVKRLMATITPLPVILIAGDQLTGKSTQARTLAGHFNGVYRSVGELFREAAAQRGISVAEQARRLLTERGLDVEIDYATCEWIGGAGLDSSMAVIEGRQPGWLGMFMSSLGKGNMARLYFHCSRREQVLRFLKRELGEDAYRLARDTLPPGEPETLEVLCEAVAALKLDGAPDAATQLRDNARRDEDDRQRYLELYGFDYRDTNGYDLAVDTDGKGPADVRDEILQWLAQLAPLWATL</sequence>
<dbReference type="SUPFAM" id="SSF52540">
    <property type="entry name" value="P-loop containing nucleoside triphosphate hydrolases"/>
    <property type="match status" value="1"/>
</dbReference>
<accession>A0A381RTJ7</accession>
<dbReference type="InterPro" id="IPR027417">
    <property type="entry name" value="P-loop_NTPase"/>
</dbReference>
<gene>
    <name evidence="1" type="ORF">METZ01_LOCUS47398</name>
</gene>
<dbReference type="EMBL" id="UINC01002244">
    <property type="protein sequence ID" value="SUZ94544.1"/>
    <property type="molecule type" value="Genomic_DNA"/>
</dbReference>
<organism evidence="1">
    <name type="scientific">marine metagenome</name>
    <dbReference type="NCBI Taxonomy" id="408172"/>
    <lineage>
        <taxon>unclassified sequences</taxon>
        <taxon>metagenomes</taxon>
        <taxon>ecological metagenomes</taxon>
    </lineage>
</organism>
<dbReference type="AlphaFoldDB" id="A0A381RTJ7"/>
<protein>
    <recommendedName>
        <fullName evidence="2">(d)CMP kinase</fullName>
    </recommendedName>
</protein>
<name>A0A381RTJ7_9ZZZZ</name>
<feature type="non-terminal residue" evidence="1">
    <location>
        <position position="1"/>
    </location>
</feature>
<dbReference type="Gene3D" id="3.40.50.300">
    <property type="entry name" value="P-loop containing nucleotide triphosphate hydrolases"/>
    <property type="match status" value="1"/>
</dbReference>
<evidence type="ECO:0008006" key="2">
    <source>
        <dbReference type="Google" id="ProtNLM"/>
    </source>
</evidence>
<reference evidence="1" key="1">
    <citation type="submission" date="2018-05" db="EMBL/GenBank/DDBJ databases">
        <authorList>
            <person name="Lanie J.A."/>
            <person name="Ng W.-L."/>
            <person name="Kazmierczak K.M."/>
            <person name="Andrzejewski T.M."/>
            <person name="Davidsen T.M."/>
            <person name="Wayne K.J."/>
            <person name="Tettelin H."/>
            <person name="Glass J.I."/>
            <person name="Rusch D."/>
            <person name="Podicherti R."/>
            <person name="Tsui H.-C.T."/>
            <person name="Winkler M.E."/>
        </authorList>
    </citation>
    <scope>NUCLEOTIDE SEQUENCE</scope>
</reference>
<evidence type="ECO:0000313" key="1">
    <source>
        <dbReference type="EMBL" id="SUZ94544.1"/>
    </source>
</evidence>